<dbReference type="InterPro" id="IPR033910">
    <property type="entry name" value="GluRS_core"/>
</dbReference>
<dbReference type="NCBIfam" id="TIGR00464">
    <property type="entry name" value="gltX_bact"/>
    <property type="match status" value="1"/>
</dbReference>
<dbReference type="PANTHER" id="PTHR43311">
    <property type="entry name" value="GLUTAMATE--TRNA LIGASE"/>
    <property type="match status" value="1"/>
</dbReference>
<dbReference type="OrthoDB" id="428822at2759"/>
<keyword evidence="5 11" id="KW-0547">Nucleotide-binding</keyword>
<dbReference type="Pfam" id="PF19269">
    <property type="entry name" value="Anticodon_2"/>
    <property type="match status" value="1"/>
</dbReference>
<reference evidence="14 15" key="1">
    <citation type="submission" date="2016-07" db="EMBL/GenBank/DDBJ databases">
        <title>Pervasive Adenine N6-methylation of Active Genes in Fungi.</title>
        <authorList>
            <consortium name="DOE Joint Genome Institute"/>
            <person name="Mondo S.J."/>
            <person name="Dannebaum R.O."/>
            <person name="Kuo R.C."/>
            <person name="Labutti K."/>
            <person name="Haridas S."/>
            <person name="Kuo A."/>
            <person name="Salamov A."/>
            <person name="Ahrendt S.R."/>
            <person name="Lipzen A."/>
            <person name="Sullivan W."/>
            <person name="Andreopoulos W.B."/>
            <person name="Clum A."/>
            <person name="Lindquist E."/>
            <person name="Daum C."/>
            <person name="Ramamoorthy G.K."/>
            <person name="Gryganskyi A."/>
            <person name="Culley D."/>
            <person name="Magnuson J.K."/>
            <person name="James T.Y."/>
            <person name="O'Malley M.A."/>
            <person name="Stajich J.E."/>
            <person name="Spatafora J.W."/>
            <person name="Visel A."/>
            <person name="Grigoriev I.V."/>
        </authorList>
    </citation>
    <scope>NUCLEOTIDE SEQUENCE [LARGE SCALE GENOMIC DNA]</scope>
    <source>
        <strain evidence="14 15">12-1054</strain>
    </source>
</reference>
<evidence type="ECO:0000256" key="5">
    <source>
        <dbReference type="ARBA" id="ARBA00022741"/>
    </source>
</evidence>
<evidence type="ECO:0000256" key="7">
    <source>
        <dbReference type="ARBA" id="ARBA00022917"/>
    </source>
</evidence>
<keyword evidence="4 11" id="KW-0436">Ligase</keyword>
<dbReference type="InterPro" id="IPR045462">
    <property type="entry name" value="aa-tRNA-synth_I_cd-bd"/>
</dbReference>
<evidence type="ECO:0000259" key="13">
    <source>
        <dbReference type="Pfam" id="PF19269"/>
    </source>
</evidence>
<dbReference type="GO" id="GO:0004818">
    <property type="term" value="F:glutamate-tRNA ligase activity"/>
    <property type="evidence" value="ECO:0007669"/>
    <property type="project" value="UniProtKB-EC"/>
</dbReference>
<evidence type="ECO:0000259" key="12">
    <source>
        <dbReference type="Pfam" id="PF00749"/>
    </source>
</evidence>
<dbReference type="AlphaFoldDB" id="A0A1Y2F8Y2"/>
<evidence type="ECO:0000256" key="3">
    <source>
        <dbReference type="ARBA" id="ARBA00012835"/>
    </source>
</evidence>
<dbReference type="EC" id="6.1.1.17" evidence="3"/>
<dbReference type="GO" id="GO:0006424">
    <property type="term" value="P:glutamyl-tRNA aminoacylation"/>
    <property type="evidence" value="ECO:0007669"/>
    <property type="project" value="InterPro"/>
</dbReference>
<dbReference type="SUPFAM" id="SSF48163">
    <property type="entry name" value="An anticodon-binding domain of class I aminoacyl-tRNA synthetases"/>
    <property type="match status" value="1"/>
</dbReference>
<dbReference type="Pfam" id="PF00749">
    <property type="entry name" value="tRNA-synt_1c"/>
    <property type="match status" value="1"/>
</dbReference>
<gene>
    <name evidence="14" type="ORF">BCR37DRAFT_348947</name>
</gene>
<evidence type="ECO:0000256" key="2">
    <source>
        <dbReference type="ARBA" id="ARBA00007894"/>
    </source>
</evidence>
<organism evidence="14 15">
    <name type="scientific">Protomyces lactucae-debilis</name>
    <dbReference type="NCBI Taxonomy" id="2754530"/>
    <lineage>
        <taxon>Eukaryota</taxon>
        <taxon>Fungi</taxon>
        <taxon>Dikarya</taxon>
        <taxon>Ascomycota</taxon>
        <taxon>Taphrinomycotina</taxon>
        <taxon>Taphrinomycetes</taxon>
        <taxon>Taphrinales</taxon>
        <taxon>Protomycetaceae</taxon>
        <taxon>Protomyces</taxon>
    </lineage>
</organism>
<proteinExistence type="inferred from homology"/>
<dbReference type="InterPro" id="IPR020058">
    <property type="entry name" value="Glu/Gln-tRNA-synth_Ib_cat-dom"/>
</dbReference>
<comment type="subcellular location">
    <subcellularLocation>
        <location evidence="1">Mitochondrion</location>
    </subcellularLocation>
</comment>
<dbReference type="SUPFAM" id="SSF52374">
    <property type="entry name" value="Nucleotidylyl transferase"/>
    <property type="match status" value="1"/>
</dbReference>
<evidence type="ECO:0000256" key="11">
    <source>
        <dbReference type="RuleBase" id="RU363037"/>
    </source>
</evidence>
<keyword evidence="6 11" id="KW-0067">ATP-binding</keyword>
<dbReference type="InterPro" id="IPR004527">
    <property type="entry name" value="Glu-tRNA-ligase_bac/mito"/>
</dbReference>
<dbReference type="CDD" id="cd00808">
    <property type="entry name" value="GluRS_core"/>
    <property type="match status" value="1"/>
</dbReference>
<dbReference type="InterPro" id="IPR014729">
    <property type="entry name" value="Rossmann-like_a/b/a_fold"/>
</dbReference>
<dbReference type="GO" id="GO:0005524">
    <property type="term" value="F:ATP binding"/>
    <property type="evidence" value="ECO:0007669"/>
    <property type="project" value="UniProtKB-KW"/>
</dbReference>
<dbReference type="PRINTS" id="PR00987">
    <property type="entry name" value="TRNASYNTHGLU"/>
</dbReference>
<evidence type="ECO:0000313" key="15">
    <source>
        <dbReference type="Proteomes" id="UP000193685"/>
    </source>
</evidence>
<sequence length="534" mass="59763">MWTGSTAKSLVRRLNHSGYCIRCASSQPIPARTRFAPSPTGNLHLGSLRTALYNYLWARKTGGQFLVRVEDTDQKRLYPGAEASLFENLAWAGLHPDESPMHEGRHAPYRQSDRLDIYKQHIQTLLDNQSVYRCFCPAERLSALRARGSKTGFSGTYDRKCAHVSAAESAQRAADGEQHVIRLHSPDAYPAVTDIVHGTVQFHRSSKKDLVSNINFDDPVLIKSDGYPTYHFANVVDDHLMQITHVIRGEEWLPSTPKHLSLYEAFGWQAPEFAHVPLLASASGAKLSKRHGDVSVKDYRKRGYLPESLLNYLALMGWNAHQDGEKSDVLTLDEMVDRFELSSITKGAAVVTADKLHYLQKQHYIRASEDSDRRQLLIDQAQSILHEAYPDDSFSDAYVGQVIDVLKERMVDPLGLPKLGQYFFTEPHYASMEAIKFGKKFARTQIVPLKEVLRAAEQKLDSISASGWTEAGFDNKIDALLKETGWQVENGQVLGALRYALADGLSGAGVKQIMQIIGRKRTLERIAAAIATCR</sequence>
<evidence type="ECO:0000256" key="10">
    <source>
        <dbReference type="ARBA" id="ARBA00072917"/>
    </source>
</evidence>
<feature type="domain" description="Aminoacyl-tRNA synthetase class I anticodon-binding" evidence="13">
    <location>
        <begin position="379"/>
        <end position="530"/>
    </location>
</feature>
<dbReference type="GO" id="GO:0000049">
    <property type="term" value="F:tRNA binding"/>
    <property type="evidence" value="ECO:0007669"/>
    <property type="project" value="InterPro"/>
</dbReference>
<accession>A0A1Y2F8Y2</accession>
<evidence type="ECO:0000256" key="1">
    <source>
        <dbReference type="ARBA" id="ARBA00004173"/>
    </source>
</evidence>
<keyword evidence="7 11" id="KW-0648">Protein biosynthesis</keyword>
<keyword evidence="8 11" id="KW-0030">Aminoacyl-tRNA synthetase</keyword>
<comment type="caution">
    <text evidence="14">The sequence shown here is derived from an EMBL/GenBank/DDBJ whole genome shotgun (WGS) entry which is preliminary data.</text>
</comment>
<dbReference type="InterPro" id="IPR000924">
    <property type="entry name" value="Glu/Gln-tRNA-synth"/>
</dbReference>
<dbReference type="STRING" id="56484.A0A1Y2F8Y2"/>
<comment type="similarity">
    <text evidence="2">Belongs to the class-I aminoacyl-tRNA synthetase family. Glutamate--tRNA ligase type 1 subfamily.</text>
</comment>
<dbReference type="InterPro" id="IPR020751">
    <property type="entry name" value="aa-tRNA-synth_I_codon-bd_sub2"/>
</dbReference>
<dbReference type="PANTHER" id="PTHR43311:SF2">
    <property type="entry name" value="GLUTAMATE--TRNA LIGASE, MITOCHONDRIAL-RELATED"/>
    <property type="match status" value="1"/>
</dbReference>
<evidence type="ECO:0000256" key="6">
    <source>
        <dbReference type="ARBA" id="ARBA00022840"/>
    </source>
</evidence>
<dbReference type="GO" id="GO:0008270">
    <property type="term" value="F:zinc ion binding"/>
    <property type="evidence" value="ECO:0007669"/>
    <property type="project" value="InterPro"/>
</dbReference>
<evidence type="ECO:0000256" key="8">
    <source>
        <dbReference type="ARBA" id="ARBA00023146"/>
    </source>
</evidence>
<dbReference type="Gene3D" id="3.40.50.620">
    <property type="entry name" value="HUPs"/>
    <property type="match status" value="1"/>
</dbReference>
<evidence type="ECO:0000256" key="4">
    <source>
        <dbReference type="ARBA" id="ARBA00022598"/>
    </source>
</evidence>
<dbReference type="Proteomes" id="UP000193685">
    <property type="component" value="Unassembled WGS sequence"/>
</dbReference>
<name>A0A1Y2F8Y2_PROLT</name>
<dbReference type="HAMAP" id="MF_00022">
    <property type="entry name" value="Glu_tRNA_synth_type1"/>
    <property type="match status" value="1"/>
</dbReference>
<dbReference type="InterPro" id="IPR008925">
    <property type="entry name" value="aa_tRNA-synth_I_cd-bd_sf"/>
</dbReference>
<protein>
    <recommendedName>
        <fullName evidence="10">Glutamate--tRNA ligase, mitochondrial</fullName>
        <ecNumber evidence="3">6.1.1.17</ecNumber>
    </recommendedName>
    <alternativeName>
        <fullName evidence="9">Glutamyl-tRNA synthetase</fullName>
    </alternativeName>
</protein>
<evidence type="ECO:0000313" key="14">
    <source>
        <dbReference type="EMBL" id="ORY80349.1"/>
    </source>
</evidence>
<dbReference type="FunFam" id="3.40.50.620:FF:000045">
    <property type="entry name" value="Glutamate--tRNA ligase, mitochondrial"/>
    <property type="match status" value="1"/>
</dbReference>
<keyword evidence="15" id="KW-1185">Reference proteome</keyword>
<dbReference type="RefSeq" id="XP_040724237.1">
    <property type="nucleotide sequence ID" value="XM_040867884.1"/>
</dbReference>
<evidence type="ECO:0000256" key="9">
    <source>
        <dbReference type="ARBA" id="ARBA00030865"/>
    </source>
</evidence>
<dbReference type="GeneID" id="63784483"/>
<dbReference type="OMA" id="QAPRYDN"/>
<dbReference type="GO" id="GO:0005739">
    <property type="term" value="C:mitochondrion"/>
    <property type="evidence" value="ECO:0007669"/>
    <property type="project" value="UniProtKB-SubCell"/>
</dbReference>
<feature type="domain" description="Glutamyl/glutaminyl-tRNA synthetase class Ib catalytic" evidence="12">
    <location>
        <begin position="32"/>
        <end position="357"/>
    </location>
</feature>
<dbReference type="EMBL" id="MCFI01000013">
    <property type="protein sequence ID" value="ORY80349.1"/>
    <property type="molecule type" value="Genomic_DNA"/>
</dbReference>
<dbReference type="Gene3D" id="1.10.10.350">
    <property type="match status" value="1"/>
</dbReference>
<dbReference type="InterPro" id="IPR049940">
    <property type="entry name" value="GluQ/Sye"/>
</dbReference>